<evidence type="ECO:0000313" key="3">
    <source>
        <dbReference type="Proteomes" id="UP001152622"/>
    </source>
</evidence>
<accession>A0A9Q1J6C3</accession>
<proteinExistence type="predicted"/>
<reference evidence="2" key="1">
    <citation type="journal article" date="2023" name="Science">
        <title>Genome structures resolve the early diversification of teleost fishes.</title>
        <authorList>
            <person name="Parey E."/>
            <person name="Louis A."/>
            <person name="Montfort J."/>
            <person name="Bouchez O."/>
            <person name="Roques C."/>
            <person name="Iampietro C."/>
            <person name="Lluch J."/>
            <person name="Castinel A."/>
            <person name="Donnadieu C."/>
            <person name="Desvignes T."/>
            <person name="Floi Bucao C."/>
            <person name="Jouanno E."/>
            <person name="Wen M."/>
            <person name="Mejri S."/>
            <person name="Dirks R."/>
            <person name="Jansen H."/>
            <person name="Henkel C."/>
            <person name="Chen W.J."/>
            <person name="Zahm M."/>
            <person name="Cabau C."/>
            <person name="Klopp C."/>
            <person name="Thompson A.W."/>
            <person name="Robinson-Rechavi M."/>
            <person name="Braasch I."/>
            <person name="Lecointre G."/>
            <person name="Bobe J."/>
            <person name="Postlethwait J.H."/>
            <person name="Berthelot C."/>
            <person name="Roest Crollius H."/>
            <person name="Guiguen Y."/>
        </authorList>
    </citation>
    <scope>NUCLEOTIDE SEQUENCE</scope>
    <source>
        <strain evidence="2">WJC10195</strain>
    </source>
</reference>
<evidence type="ECO:0000313" key="2">
    <source>
        <dbReference type="EMBL" id="KAJ8368913.1"/>
    </source>
</evidence>
<protein>
    <submittedName>
        <fullName evidence="2">Uncharacterized protein</fullName>
    </submittedName>
</protein>
<comment type="caution">
    <text evidence="2">The sequence shown here is derived from an EMBL/GenBank/DDBJ whole genome shotgun (WGS) entry which is preliminary data.</text>
</comment>
<keyword evidence="3" id="KW-1185">Reference proteome</keyword>
<dbReference type="Proteomes" id="UP001152622">
    <property type="component" value="Chromosome 3"/>
</dbReference>
<evidence type="ECO:0000256" key="1">
    <source>
        <dbReference type="SAM" id="MobiDB-lite"/>
    </source>
</evidence>
<gene>
    <name evidence="2" type="ORF">SKAU_G00089410</name>
</gene>
<feature type="region of interest" description="Disordered" evidence="1">
    <location>
        <begin position="1"/>
        <end position="26"/>
    </location>
</feature>
<dbReference type="EMBL" id="JAINUF010000003">
    <property type="protein sequence ID" value="KAJ8368913.1"/>
    <property type="molecule type" value="Genomic_DNA"/>
</dbReference>
<name>A0A9Q1J6C3_SYNKA</name>
<sequence>MVQAGPVPASQLCPVSQLSGRSHRGQRSRVKWLGKRAIRCLEKPETRVFRLAAQLVLNAAQFRGERPGDLPWFIDPPPL</sequence>
<dbReference type="AlphaFoldDB" id="A0A9Q1J6C3"/>
<organism evidence="2 3">
    <name type="scientific">Synaphobranchus kaupii</name>
    <name type="common">Kaup's arrowtooth eel</name>
    <dbReference type="NCBI Taxonomy" id="118154"/>
    <lineage>
        <taxon>Eukaryota</taxon>
        <taxon>Metazoa</taxon>
        <taxon>Chordata</taxon>
        <taxon>Craniata</taxon>
        <taxon>Vertebrata</taxon>
        <taxon>Euteleostomi</taxon>
        <taxon>Actinopterygii</taxon>
        <taxon>Neopterygii</taxon>
        <taxon>Teleostei</taxon>
        <taxon>Anguilliformes</taxon>
        <taxon>Synaphobranchidae</taxon>
        <taxon>Synaphobranchus</taxon>
    </lineage>
</organism>